<dbReference type="Gene3D" id="1.10.510.10">
    <property type="entry name" value="Transferase(Phosphotransferase) domain 1"/>
    <property type="match status" value="1"/>
</dbReference>
<dbReference type="RefSeq" id="WP_179645696.1">
    <property type="nucleotide sequence ID" value="NZ_BAAAYY010000014.1"/>
</dbReference>
<reference evidence="11 12" key="1">
    <citation type="submission" date="2020-07" db="EMBL/GenBank/DDBJ databases">
        <title>Sequencing the genomes of 1000 actinobacteria strains.</title>
        <authorList>
            <person name="Klenk H.-P."/>
        </authorList>
    </citation>
    <scope>NUCLEOTIDE SEQUENCE [LARGE SCALE GENOMIC DNA]</scope>
    <source>
        <strain evidence="11 12">CXB654</strain>
    </source>
</reference>
<dbReference type="Gene3D" id="3.30.200.20">
    <property type="entry name" value="Phosphorylase Kinase, domain 1"/>
    <property type="match status" value="1"/>
</dbReference>
<feature type="region of interest" description="Disordered" evidence="8">
    <location>
        <begin position="352"/>
        <end position="407"/>
    </location>
</feature>
<feature type="transmembrane region" description="Helical" evidence="9">
    <location>
        <begin position="326"/>
        <end position="347"/>
    </location>
</feature>
<dbReference type="Pfam" id="PF00069">
    <property type="entry name" value="Pkinase"/>
    <property type="match status" value="1"/>
</dbReference>
<keyword evidence="3 11" id="KW-0808">Transferase</keyword>
<evidence type="ECO:0000256" key="6">
    <source>
        <dbReference type="ARBA" id="ARBA00022840"/>
    </source>
</evidence>
<keyword evidence="5" id="KW-0418">Kinase</keyword>
<feature type="region of interest" description="Disordered" evidence="8">
    <location>
        <begin position="280"/>
        <end position="317"/>
    </location>
</feature>
<dbReference type="EMBL" id="JACCCC010000001">
    <property type="protein sequence ID" value="NYE50168.1"/>
    <property type="molecule type" value="Genomic_DNA"/>
</dbReference>
<keyword evidence="9" id="KW-1133">Transmembrane helix</keyword>
<keyword evidence="6 7" id="KW-0067">ATP-binding</keyword>
<comment type="caution">
    <text evidence="11">The sequence shown here is derived from an EMBL/GenBank/DDBJ whole genome shotgun (WGS) entry which is preliminary data.</text>
</comment>
<dbReference type="InterPro" id="IPR008271">
    <property type="entry name" value="Ser/Thr_kinase_AS"/>
</dbReference>
<dbReference type="PANTHER" id="PTHR43289">
    <property type="entry name" value="MITOGEN-ACTIVATED PROTEIN KINASE KINASE KINASE 20-RELATED"/>
    <property type="match status" value="1"/>
</dbReference>
<dbReference type="PROSITE" id="PS00107">
    <property type="entry name" value="PROTEIN_KINASE_ATP"/>
    <property type="match status" value="1"/>
</dbReference>
<evidence type="ECO:0000313" key="12">
    <source>
        <dbReference type="Proteomes" id="UP000589036"/>
    </source>
</evidence>
<dbReference type="Proteomes" id="UP000589036">
    <property type="component" value="Unassembled WGS sequence"/>
</dbReference>
<dbReference type="CDD" id="cd14014">
    <property type="entry name" value="STKc_PknB_like"/>
    <property type="match status" value="1"/>
</dbReference>
<feature type="binding site" evidence="7">
    <location>
        <position position="45"/>
    </location>
    <ligand>
        <name>ATP</name>
        <dbReference type="ChEBI" id="CHEBI:30616"/>
    </ligand>
</feature>
<keyword evidence="9" id="KW-0472">Membrane</keyword>
<dbReference type="AlphaFoldDB" id="A0A852U1S3"/>
<keyword evidence="12" id="KW-1185">Reference proteome</keyword>
<gene>
    <name evidence="11" type="ORF">HDA32_005288</name>
</gene>
<accession>A0A852U1S3</accession>
<evidence type="ECO:0000256" key="4">
    <source>
        <dbReference type="ARBA" id="ARBA00022741"/>
    </source>
</evidence>
<evidence type="ECO:0000256" key="7">
    <source>
        <dbReference type="PROSITE-ProRule" id="PRU10141"/>
    </source>
</evidence>
<evidence type="ECO:0000256" key="9">
    <source>
        <dbReference type="SAM" id="Phobius"/>
    </source>
</evidence>
<keyword evidence="4 7" id="KW-0547">Nucleotide-binding</keyword>
<dbReference type="InterPro" id="IPR017441">
    <property type="entry name" value="Protein_kinase_ATP_BS"/>
</dbReference>
<evidence type="ECO:0000256" key="1">
    <source>
        <dbReference type="ARBA" id="ARBA00012513"/>
    </source>
</evidence>
<evidence type="ECO:0000313" key="11">
    <source>
        <dbReference type="EMBL" id="NYE50168.1"/>
    </source>
</evidence>
<dbReference type="EC" id="2.7.11.1" evidence="1"/>
<dbReference type="GO" id="GO:0005524">
    <property type="term" value="F:ATP binding"/>
    <property type="evidence" value="ECO:0007669"/>
    <property type="project" value="UniProtKB-UniRule"/>
</dbReference>
<protein>
    <recommendedName>
        <fullName evidence="1">non-specific serine/threonine protein kinase</fullName>
        <ecNumber evidence="1">2.7.11.1</ecNumber>
    </recommendedName>
</protein>
<dbReference type="GO" id="GO:0004674">
    <property type="term" value="F:protein serine/threonine kinase activity"/>
    <property type="evidence" value="ECO:0007669"/>
    <property type="project" value="UniProtKB-KW"/>
</dbReference>
<dbReference type="InterPro" id="IPR011009">
    <property type="entry name" value="Kinase-like_dom_sf"/>
</dbReference>
<keyword evidence="2" id="KW-0723">Serine/threonine-protein kinase</keyword>
<dbReference type="PANTHER" id="PTHR43289:SF6">
    <property type="entry name" value="SERINE_THREONINE-PROTEIN KINASE NEKL-3"/>
    <property type="match status" value="1"/>
</dbReference>
<proteinExistence type="predicted"/>
<keyword evidence="9" id="KW-0812">Transmembrane</keyword>
<evidence type="ECO:0000256" key="5">
    <source>
        <dbReference type="ARBA" id="ARBA00022777"/>
    </source>
</evidence>
<organism evidence="11 12">
    <name type="scientific">Spinactinospora alkalitolerans</name>
    <dbReference type="NCBI Taxonomy" id="687207"/>
    <lineage>
        <taxon>Bacteria</taxon>
        <taxon>Bacillati</taxon>
        <taxon>Actinomycetota</taxon>
        <taxon>Actinomycetes</taxon>
        <taxon>Streptosporangiales</taxon>
        <taxon>Nocardiopsidaceae</taxon>
        <taxon>Spinactinospora</taxon>
    </lineage>
</organism>
<evidence type="ECO:0000256" key="8">
    <source>
        <dbReference type="SAM" id="MobiDB-lite"/>
    </source>
</evidence>
<name>A0A852U1S3_9ACTN</name>
<evidence type="ECO:0000256" key="3">
    <source>
        <dbReference type="ARBA" id="ARBA00022679"/>
    </source>
</evidence>
<evidence type="ECO:0000256" key="2">
    <source>
        <dbReference type="ARBA" id="ARBA00022527"/>
    </source>
</evidence>
<dbReference type="SMART" id="SM00220">
    <property type="entry name" value="S_TKc"/>
    <property type="match status" value="1"/>
</dbReference>
<dbReference type="Gene3D" id="3.40.1000.10">
    <property type="entry name" value="Mog1/PsbP, alpha/beta/alpha sandwich"/>
    <property type="match status" value="1"/>
</dbReference>
<evidence type="ECO:0000259" key="10">
    <source>
        <dbReference type="PROSITE" id="PS50011"/>
    </source>
</evidence>
<feature type="compositionally biased region" description="Acidic residues" evidence="8">
    <location>
        <begin position="382"/>
        <end position="395"/>
    </location>
</feature>
<dbReference type="PROSITE" id="PS00108">
    <property type="entry name" value="PROTEIN_KINASE_ST"/>
    <property type="match status" value="1"/>
</dbReference>
<dbReference type="SUPFAM" id="SSF56112">
    <property type="entry name" value="Protein kinase-like (PK-like)"/>
    <property type="match status" value="1"/>
</dbReference>
<dbReference type="InterPro" id="IPR000719">
    <property type="entry name" value="Prot_kinase_dom"/>
</dbReference>
<dbReference type="PROSITE" id="PS50011">
    <property type="entry name" value="PROTEIN_KINASE_DOM"/>
    <property type="match status" value="1"/>
</dbReference>
<feature type="domain" description="Protein kinase" evidence="10">
    <location>
        <begin position="16"/>
        <end position="272"/>
    </location>
</feature>
<sequence length="542" mass="57410">MSTEQSEPGHLLAGRYRMSHLIGEGGMGRVWQGSDELLDRPVAIKELTLSTHLPKHEVEILRTRMLREARSAAQLSHPSIITVFDVVEGDDRPWIVMELVRGHSLSELIKEHGTLQPVRMAGIGLQVVAALALAHSRGVVHRDIKPGNVLVAKDDRAVLTDFGIARLEGSTSLTNTGNLLGSPNYLAPEQARGEPAGPATDMWALGVTLYAAVEGTPPFQRSSPMATLTAVVTEDVPPPEAAGPLRPVLEGLLRKDPGRRLTVEQAREALYRVAAMDPEEARAVRDGGPEPTGNTASFAAAPAPAPAPPGPGAGSGPGDPQRYARYVLAAVLAVVALVVVAGLALWLGRETSAESTGGGAGGSSAGTEAGLADSAESAGQEEPADGAEESPEPEEAGPPMARHEDETGFSLDVPEGWEVERRDGGVFFTDPAGGYLQVDQTDDPGDNAKEDWEAQEGAISANFGGYELVSITALDEPYLDDYVSAADWEFAFDGSGGRMHAVNRAFHTEEKGYALFLVSPEEDWEADRALLDEMTRSFEPAG</sequence>